<comment type="caution">
    <text evidence="2">The sequence shown here is derived from an EMBL/GenBank/DDBJ whole genome shotgun (WGS) entry which is preliminary data.</text>
</comment>
<keyword evidence="3" id="KW-1185">Reference proteome</keyword>
<accession>A0ABQ9QE97</accession>
<gene>
    <name evidence="2" type="ORF">CLIM01_00575</name>
</gene>
<dbReference type="Proteomes" id="UP001169217">
    <property type="component" value="Unassembled WGS sequence"/>
</dbReference>
<evidence type="ECO:0000313" key="2">
    <source>
        <dbReference type="EMBL" id="KAK0382030.1"/>
    </source>
</evidence>
<dbReference type="EMBL" id="JARUPT010000008">
    <property type="protein sequence ID" value="KAK0382030.1"/>
    <property type="molecule type" value="Genomic_DNA"/>
</dbReference>
<feature type="region of interest" description="Disordered" evidence="1">
    <location>
        <begin position="1"/>
        <end position="72"/>
    </location>
</feature>
<organism evidence="2 3">
    <name type="scientific">Colletotrichum limetticola</name>
    <dbReference type="NCBI Taxonomy" id="1209924"/>
    <lineage>
        <taxon>Eukaryota</taxon>
        <taxon>Fungi</taxon>
        <taxon>Dikarya</taxon>
        <taxon>Ascomycota</taxon>
        <taxon>Pezizomycotina</taxon>
        <taxon>Sordariomycetes</taxon>
        <taxon>Hypocreomycetidae</taxon>
        <taxon>Glomerellales</taxon>
        <taxon>Glomerellaceae</taxon>
        <taxon>Colletotrichum</taxon>
        <taxon>Colletotrichum acutatum species complex</taxon>
    </lineage>
</organism>
<reference evidence="2" key="1">
    <citation type="submission" date="2023-04" db="EMBL/GenBank/DDBJ databases">
        <title>Colletotrichum limetticola genome sequence.</title>
        <authorList>
            <person name="Baroncelli R."/>
        </authorList>
    </citation>
    <scope>NUCLEOTIDE SEQUENCE</scope>
    <source>
        <strain evidence="2">KLA-Anderson</strain>
    </source>
</reference>
<evidence type="ECO:0000313" key="3">
    <source>
        <dbReference type="Proteomes" id="UP001169217"/>
    </source>
</evidence>
<sequence length="72" mass="7962">MMPRKPTRATPKVSFHLSWPGRDGGRGQCPTIQRLRGLPPLSWPTPRGIDGCHPAENEHPPGWAQSNIPICD</sequence>
<protein>
    <submittedName>
        <fullName evidence="2">Uncharacterized protein</fullName>
    </submittedName>
</protein>
<evidence type="ECO:0000256" key="1">
    <source>
        <dbReference type="SAM" id="MobiDB-lite"/>
    </source>
</evidence>
<name>A0ABQ9QE97_9PEZI</name>
<proteinExistence type="predicted"/>